<name>A0A841E5R7_9ACTN</name>
<dbReference type="EMBL" id="JACHNF010000001">
    <property type="protein sequence ID" value="MBB5983697.1"/>
    <property type="molecule type" value="Genomic_DNA"/>
</dbReference>
<organism evidence="1 2">
    <name type="scientific">Kribbella solani</name>
    <dbReference type="NCBI Taxonomy" id="236067"/>
    <lineage>
        <taxon>Bacteria</taxon>
        <taxon>Bacillati</taxon>
        <taxon>Actinomycetota</taxon>
        <taxon>Actinomycetes</taxon>
        <taxon>Propionibacteriales</taxon>
        <taxon>Kribbellaceae</taxon>
        <taxon>Kribbella</taxon>
    </lineage>
</organism>
<dbReference type="Proteomes" id="UP000558997">
    <property type="component" value="Unassembled WGS sequence"/>
</dbReference>
<proteinExistence type="predicted"/>
<reference evidence="1 2" key="1">
    <citation type="submission" date="2020-08" db="EMBL/GenBank/DDBJ databases">
        <title>Sequencing the genomes of 1000 actinobacteria strains.</title>
        <authorList>
            <person name="Klenk H.-P."/>
        </authorList>
    </citation>
    <scope>NUCLEOTIDE SEQUENCE [LARGE SCALE GENOMIC DNA]</scope>
    <source>
        <strain evidence="1 2">DSM 17294</strain>
    </source>
</reference>
<evidence type="ECO:0000313" key="1">
    <source>
        <dbReference type="EMBL" id="MBB5983697.1"/>
    </source>
</evidence>
<dbReference type="AlphaFoldDB" id="A0A841E5R7"/>
<accession>A0A841E5R7</accession>
<evidence type="ECO:0000313" key="2">
    <source>
        <dbReference type="Proteomes" id="UP000558997"/>
    </source>
</evidence>
<keyword evidence="2" id="KW-1185">Reference proteome</keyword>
<gene>
    <name evidence="1" type="ORF">HDA44_007038</name>
</gene>
<protein>
    <submittedName>
        <fullName evidence="1">Uncharacterized protein</fullName>
    </submittedName>
</protein>
<sequence>MSANEDWVSSACTLPTVEWPLRVAEFDQLFATALRAVEWRDAMRLLLVLDAGAQAAARELTDRETGCCSFFSFTFAPAGDGTVHLKVGVPPAHSAVLGAPAARAGEVANSSRISEIDLSS</sequence>
<comment type="caution">
    <text evidence="1">The sequence shown here is derived from an EMBL/GenBank/DDBJ whole genome shotgun (WGS) entry which is preliminary data.</text>
</comment>